<dbReference type="InterPro" id="IPR027417">
    <property type="entry name" value="P-loop_NTPase"/>
</dbReference>
<dbReference type="RefSeq" id="WP_109920892.1">
    <property type="nucleotide sequence ID" value="NZ_QGLF01000002.1"/>
</dbReference>
<dbReference type="Gene3D" id="3.40.50.300">
    <property type="entry name" value="P-loop containing nucleotide triphosphate hydrolases"/>
    <property type="match status" value="1"/>
</dbReference>
<reference evidence="2" key="1">
    <citation type="submission" date="2018-05" db="EMBL/GenBank/DDBJ databases">
        <title>Zavarzinia sp. HR-AS.</title>
        <authorList>
            <person name="Lee Y."/>
            <person name="Jeon C.O."/>
        </authorList>
    </citation>
    <scope>NUCLEOTIDE SEQUENCE [LARGE SCALE GENOMIC DNA]</scope>
    <source>
        <strain evidence="2">DSM 1231</strain>
    </source>
</reference>
<dbReference type="Proteomes" id="UP000246077">
    <property type="component" value="Unassembled WGS sequence"/>
</dbReference>
<proteinExistence type="predicted"/>
<dbReference type="EMBL" id="QGLF01000002">
    <property type="protein sequence ID" value="PWR22247.1"/>
    <property type="molecule type" value="Genomic_DNA"/>
</dbReference>
<comment type="caution">
    <text evidence="1">The sequence shown here is derived from an EMBL/GenBank/DDBJ whole genome shotgun (WGS) entry which is preliminary data.</text>
</comment>
<dbReference type="Pfam" id="PF13469">
    <property type="entry name" value="Sulfotransfer_3"/>
    <property type="match status" value="1"/>
</dbReference>
<keyword evidence="2" id="KW-1185">Reference proteome</keyword>
<dbReference type="SUPFAM" id="SSF52540">
    <property type="entry name" value="P-loop containing nucleoside triphosphate hydrolases"/>
    <property type="match status" value="1"/>
</dbReference>
<organism evidence="1 2">
    <name type="scientific">Zavarzinia compransoris</name>
    <dbReference type="NCBI Taxonomy" id="1264899"/>
    <lineage>
        <taxon>Bacteria</taxon>
        <taxon>Pseudomonadati</taxon>
        <taxon>Pseudomonadota</taxon>
        <taxon>Alphaproteobacteria</taxon>
        <taxon>Rhodospirillales</taxon>
        <taxon>Zavarziniaceae</taxon>
        <taxon>Zavarzinia</taxon>
    </lineage>
</organism>
<sequence>MTGTLSAEALMRQAEQETGLADFGDRWFLEPLNALVSSLNRDGELSEMGGYMQAANLTKYLGERLRLVQLLKDHPEIRDETVEVLAEIVGLPRTGSTMLHRLLACSPEVTSTFSWELLNPLPFPGDAPGDSRPRIEAAEQVTQIYLATMPEIAAIHPIDPVGYEEDVLLLDRSFISTGYTTMLKVPSYDRFLLDVDQTPAYEELKTWLKVLQWQAPARRGRKWLLKSPHHLTALPALFKVFPSCRVVMTHRTPAQTVPSYASMAAALTRPNTDRLDPAALGPFWVARFRRSLAAVIELRERHPDRFVDARYEDVQRDPVGEAKRVYAALGLPFGPAEEAAMRAWLEQNARDRHPAHHYTAEEFGLTREGLERDFAFYIDAYLKN</sequence>
<dbReference type="GO" id="GO:0016740">
    <property type="term" value="F:transferase activity"/>
    <property type="evidence" value="ECO:0007669"/>
    <property type="project" value="UniProtKB-KW"/>
</dbReference>
<accession>A0A317E5A1</accession>
<dbReference type="InterPro" id="IPR052736">
    <property type="entry name" value="Stf3_sulfotransferase"/>
</dbReference>
<keyword evidence="1" id="KW-0808">Transferase</keyword>
<protein>
    <submittedName>
        <fullName evidence="1">Sulfotransferase</fullName>
    </submittedName>
</protein>
<dbReference type="AlphaFoldDB" id="A0A317E5A1"/>
<dbReference type="PANTHER" id="PTHR36451:SF1">
    <property type="entry name" value="OMEGA-HYDROXY-BETA-DIHYDROMENAQUINONE-9 SULFOTRANSFERASE STF3"/>
    <property type="match status" value="1"/>
</dbReference>
<dbReference type="PANTHER" id="PTHR36451">
    <property type="entry name" value="PAPS-DEPENDENT SULFOTRANSFERASE STF3"/>
    <property type="match status" value="1"/>
</dbReference>
<name>A0A317E5A1_9PROT</name>
<gene>
    <name evidence="1" type="ORF">DKG75_09805</name>
</gene>
<dbReference type="OrthoDB" id="9777890at2"/>
<evidence type="ECO:0000313" key="2">
    <source>
        <dbReference type="Proteomes" id="UP000246077"/>
    </source>
</evidence>
<evidence type="ECO:0000313" key="1">
    <source>
        <dbReference type="EMBL" id="PWR22247.1"/>
    </source>
</evidence>